<proteinExistence type="predicted"/>
<dbReference type="EMBL" id="ACYH01000041">
    <property type="protein sequence ID" value="EEV20030.1"/>
    <property type="molecule type" value="Genomic_DNA"/>
</dbReference>
<dbReference type="AlphaFoldDB" id="C8PRA5"/>
<comment type="caution">
    <text evidence="2">The sequence shown here is derived from an EMBL/GenBank/DDBJ whole genome shotgun (WGS) entry which is preliminary data.</text>
</comment>
<evidence type="ECO:0000313" key="3">
    <source>
        <dbReference type="Proteomes" id="UP000004509"/>
    </source>
</evidence>
<name>C8PRA5_9SPIR</name>
<dbReference type="Proteomes" id="UP000004509">
    <property type="component" value="Unassembled WGS sequence"/>
</dbReference>
<keyword evidence="1" id="KW-0812">Transmembrane</keyword>
<feature type="transmembrane region" description="Helical" evidence="1">
    <location>
        <begin position="20"/>
        <end position="41"/>
    </location>
</feature>
<protein>
    <submittedName>
        <fullName evidence="2">Uncharacterized protein</fullName>
    </submittedName>
</protein>
<evidence type="ECO:0000256" key="1">
    <source>
        <dbReference type="SAM" id="Phobius"/>
    </source>
</evidence>
<reference evidence="2 3" key="1">
    <citation type="submission" date="2009-07" db="EMBL/GenBank/DDBJ databases">
        <authorList>
            <person name="Madupu R."/>
            <person name="Sebastian Y."/>
            <person name="Durkin A.S."/>
            <person name="Torralba M."/>
            <person name="Methe B."/>
            <person name="Sutton G.G."/>
            <person name="Strausberg R.L."/>
            <person name="Nelson K.E."/>
        </authorList>
    </citation>
    <scope>NUCLEOTIDE SEQUENCE [LARGE SCALE GENOMIC DNA]</scope>
    <source>
        <strain evidence="2 3">ATCC 35580</strain>
    </source>
</reference>
<accession>C8PRA5</accession>
<keyword evidence="1" id="KW-0472">Membrane</keyword>
<gene>
    <name evidence="2" type="ORF">TREVI0001_0796</name>
</gene>
<organism evidence="2 3">
    <name type="scientific">Treponema vincentii ATCC 35580</name>
    <dbReference type="NCBI Taxonomy" id="596324"/>
    <lineage>
        <taxon>Bacteria</taxon>
        <taxon>Pseudomonadati</taxon>
        <taxon>Spirochaetota</taxon>
        <taxon>Spirochaetia</taxon>
        <taxon>Spirochaetales</taxon>
        <taxon>Treponemataceae</taxon>
        <taxon>Treponema</taxon>
    </lineage>
</organism>
<sequence>MPVLYTPLHRFASFNFHSDGIGKTSFLYLYFLVFYAILPVWRLKYASC</sequence>
<evidence type="ECO:0000313" key="2">
    <source>
        <dbReference type="EMBL" id="EEV20030.1"/>
    </source>
</evidence>
<keyword evidence="1" id="KW-1133">Transmembrane helix</keyword>